<feature type="compositionally biased region" description="Polar residues" evidence="1">
    <location>
        <begin position="1"/>
        <end position="10"/>
    </location>
</feature>
<dbReference type="EMBL" id="JAUJYO010000012">
    <property type="protein sequence ID" value="KAK1303057.1"/>
    <property type="molecule type" value="Genomic_DNA"/>
</dbReference>
<keyword evidence="3" id="KW-1185">Reference proteome</keyword>
<reference evidence="2" key="2">
    <citation type="submission" date="2023-06" db="EMBL/GenBank/DDBJ databases">
        <authorList>
            <person name="Ma L."/>
            <person name="Liu K.-W."/>
            <person name="Li Z."/>
            <person name="Hsiao Y.-Y."/>
            <person name="Qi Y."/>
            <person name="Fu T."/>
            <person name="Tang G."/>
            <person name="Zhang D."/>
            <person name="Sun W.-H."/>
            <person name="Liu D.-K."/>
            <person name="Li Y."/>
            <person name="Chen G.-Z."/>
            <person name="Liu X.-D."/>
            <person name="Liao X.-Y."/>
            <person name="Jiang Y.-T."/>
            <person name="Yu X."/>
            <person name="Hao Y."/>
            <person name="Huang J."/>
            <person name="Zhao X.-W."/>
            <person name="Ke S."/>
            <person name="Chen Y.-Y."/>
            <person name="Wu W.-L."/>
            <person name="Hsu J.-L."/>
            <person name="Lin Y.-F."/>
            <person name="Huang M.-D."/>
            <person name="Li C.-Y."/>
            <person name="Huang L."/>
            <person name="Wang Z.-W."/>
            <person name="Zhao X."/>
            <person name="Zhong W.-Y."/>
            <person name="Peng D.-H."/>
            <person name="Ahmad S."/>
            <person name="Lan S."/>
            <person name="Zhang J.-S."/>
            <person name="Tsai W.-C."/>
            <person name="Van De Peer Y."/>
            <person name="Liu Z.-J."/>
        </authorList>
    </citation>
    <scope>NUCLEOTIDE SEQUENCE</scope>
    <source>
        <strain evidence="2">CP</strain>
        <tissue evidence="2">Leaves</tissue>
    </source>
</reference>
<name>A0AAV9DPB7_ACOCL</name>
<feature type="region of interest" description="Disordered" evidence="1">
    <location>
        <begin position="30"/>
        <end position="60"/>
    </location>
</feature>
<feature type="region of interest" description="Disordered" evidence="1">
    <location>
        <begin position="1"/>
        <end position="20"/>
    </location>
</feature>
<gene>
    <name evidence="2" type="ORF">QJS10_CPB12g00643</name>
</gene>
<protein>
    <submittedName>
        <fullName evidence="2">Uncharacterized protein</fullName>
    </submittedName>
</protein>
<feature type="compositionally biased region" description="Low complexity" evidence="1">
    <location>
        <begin position="38"/>
        <end position="53"/>
    </location>
</feature>
<dbReference type="AlphaFoldDB" id="A0AAV9DPB7"/>
<evidence type="ECO:0000313" key="2">
    <source>
        <dbReference type="EMBL" id="KAK1303057.1"/>
    </source>
</evidence>
<proteinExistence type="predicted"/>
<evidence type="ECO:0000313" key="3">
    <source>
        <dbReference type="Proteomes" id="UP001180020"/>
    </source>
</evidence>
<sequence>MIAYTVNRSPTAAAAPTKYQANPMVDGTAVTQFGMGGAHAPPHQSPPQSSSSPVAAGEQQ</sequence>
<accession>A0AAV9DPB7</accession>
<organism evidence="2 3">
    <name type="scientific">Acorus calamus</name>
    <name type="common">Sweet flag</name>
    <dbReference type="NCBI Taxonomy" id="4465"/>
    <lineage>
        <taxon>Eukaryota</taxon>
        <taxon>Viridiplantae</taxon>
        <taxon>Streptophyta</taxon>
        <taxon>Embryophyta</taxon>
        <taxon>Tracheophyta</taxon>
        <taxon>Spermatophyta</taxon>
        <taxon>Magnoliopsida</taxon>
        <taxon>Liliopsida</taxon>
        <taxon>Acoraceae</taxon>
        <taxon>Acorus</taxon>
    </lineage>
</organism>
<evidence type="ECO:0000256" key="1">
    <source>
        <dbReference type="SAM" id="MobiDB-lite"/>
    </source>
</evidence>
<reference evidence="2" key="1">
    <citation type="journal article" date="2023" name="Nat. Commun.">
        <title>Diploid and tetraploid genomes of Acorus and the evolution of monocots.</title>
        <authorList>
            <person name="Ma L."/>
            <person name="Liu K.W."/>
            <person name="Li Z."/>
            <person name="Hsiao Y.Y."/>
            <person name="Qi Y."/>
            <person name="Fu T."/>
            <person name="Tang G.D."/>
            <person name="Zhang D."/>
            <person name="Sun W.H."/>
            <person name="Liu D.K."/>
            <person name="Li Y."/>
            <person name="Chen G.Z."/>
            <person name="Liu X.D."/>
            <person name="Liao X.Y."/>
            <person name="Jiang Y.T."/>
            <person name="Yu X."/>
            <person name="Hao Y."/>
            <person name="Huang J."/>
            <person name="Zhao X.W."/>
            <person name="Ke S."/>
            <person name="Chen Y.Y."/>
            <person name="Wu W.L."/>
            <person name="Hsu J.L."/>
            <person name="Lin Y.F."/>
            <person name="Huang M.D."/>
            <person name="Li C.Y."/>
            <person name="Huang L."/>
            <person name="Wang Z.W."/>
            <person name="Zhao X."/>
            <person name="Zhong W.Y."/>
            <person name="Peng D.H."/>
            <person name="Ahmad S."/>
            <person name="Lan S."/>
            <person name="Zhang J.S."/>
            <person name="Tsai W.C."/>
            <person name="Van de Peer Y."/>
            <person name="Liu Z.J."/>
        </authorList>
    </citation>
    <scope>NUCLEOTIDE SEQUENCE</scope>
    <source>
        <strain evidence="2">CP</strain>
    </source>
</reference>
<dbReference type="Proteomes" id="UP001180020">
    <property type="component" value="Unassembled WGS sequence"/>
</dbReference>
<comment type="caution">
    <text evidence="2">The sequence shown here is derived from an EMBL/GenBank/DDBJ whole genome shotgun (WGS) entry which is preliminary data.</text>
</comment>